<dbReference type="SMART" id="SM00028">
    <property type="entry name" value="TPR"/>
    <property type="match status" value="4"/>
</dbReference>
<dbReference type="Proteomes" id="UP000199150">
    <property type="component" value="Unassembled WGS sequence"/>
</dbReference>
<name>A0A1G4RT91_9CAUL</name>
<gene>
    <name evidence="4" type="ORF">SAMN02927928_2119</name>
</gene>
<dbReference type="GO" id="GO:0046813">
    <property type="term" value="P:receptor-mediated virion attachment to host cell"/>
    <property type="evidence" value="ECO:0007669"/>
    <property type="project" value="TreeGrafter"/>
</dbReference>
<feature type="chain" id="PRO_5011729071" evidence="3">
    <location>
        <begin position="23"/>
        <end position="294"/>
    </location>
</feature>
<dbReference type="Pfam" id="PF13432">
    <property type="entry name" value="TPR_16"/>
    <property type="match status" value="1"/>
</dbReference>
<evidence type="ECO:0000256" key="1">
    <source>
        <dbReference type="ARBA" id="ARBA00022737"/>
    </source>
</evidence>
<protein>
    <submittedName>
        <fullName evidence="4">Flp pilus assembly protein TadD, contains TPR repeats</fullName>
    </submittedName>
</protein>
<feature type="signal peptide" evidence="3">
    <location>
        <begin position="1"/>
        <end position="22"/>
    </location>
</feature>
<dbReference type="GO" id="GO:0009279">
    <property type="term" value="C:cell outer membrane"/>
    <property type="evidence" value="ECO:0007669"/>
    <property type="project" value="TreeGrafter"/>
</dbReference>
<dbReference type="InterPro" id="IPR019734">
    <property type="entry name" value="TPR_rpt"/>
</dbReference>
<keyword evidence="1" id="KW-0677">Repeat</keyword>
<keyword evidence="2" id="KW-0802">TPR repeat</keyword>
<dbReference type="EMBL" id="FMTS01000003">
    <property type="protein sequence ID" value="SCW60163.1"/>
    <property type="molecule type" value="Genomic_DNA"/>
</dbReference>
<accession>A0A1G4RT91</accession>
<evidence type="ECO:0000313" key="5">
    <source>
        <dbReference type="Proteomes" id="UP000199150"/>
    </source>
</evidence>
<dbReference type="PANTHER" id="PTHR44858">
    <property type="entry name" value="TETRATRICOPEPTIDE REPEAT PROTEIN 6"/>
    <property type="match status" value="1"/>
</dbReference>
<dbReference type="InterPro" id="IPR011990">
    <property type="entry name" value="TPR-like_helical_dom_sf"/>
</dbReference>
<proteinExistence type="predicted"/>
<dbReference type="SUPFAM" id="SSF48452">
    <property type="entry name" value="TPR-like"/>
    <property type="match status" value="1"/>
</dbReference>
<keyword evidence="5" id="KW-1185">Reference proteome</keyword>
<evidence type="ECO:0000256" key="2">
    <source>
        <dbReference type="ARBA" id="ARBA00022803"/>
    </source>
</evidence>
<evidence type="ECO:0000256" key="3">
    <source>
        <dbReference type="SAM" id="SignalP"/>
    </source>
</evidence>
<dbReference type="RefSeq" id="WP_170828280.1">
    <property type="nucleotide sequence ID" value="NZ_CBCRYE010000001.1"/>
</dbReference>
<dbReference type="InterPro" id="IPR050498">
    <property type="entry name" value="Ycf3"/>
</dbReference>
<dbReference type="AlphaFoldDB" id="A0A1G4RT91"/>
<keyword evidence="3" id="KW-0732">Signal</keyword>
<dbReference type="Gene3D" id="1.25.40.10">
    <property type="entry name" value="Tetratricopeptide repeat domain"/>
    <property type="match status" value="2"/>
</dbReference>
<evidence type="ECO:0000313" key="4">
    <source>
        <dbReference type="EMBL" id="SCW60163.1"/>
    </source>
</evidence>
<dbReference type="PANTHER" id="PTHR44858:SF1">
    <property type="entry name" value="UDP-N-ACETYLGLUCOSAMINE--PEPTIDE N-ACETYLGLUCOSAMINYLTRANSFERASE SPINDLY-RELATED"/>
    <property type="match status" value="1"/>
</dbReference>
<reference evidence="5" key="1">
    <citation type="submission" date="2016-10" db="EMBL/GenBank/DDBJ databases">
        <authorList>
            <person name="Varghese N."/>
            <person name="Submissions S."/>
        </authorList>
    </citation>
    <scope>NUCLEOTIDE SEQUENCE [LARGE SCALE GENOMIC DNA]</scope>
    <source>
        <strain evidence="5">CGMCC 1.3431</strain>
    </source>
</reference>
<sequence length="294" mass="31108">MRTIAICLTFLLASGVPATSDAAIFKRELKAQAALSSETVSDIQRAIDEQRLLDADRYLNQAFLAGVKDPRLNLLDGNLNLAQGHFQAALDAFAAAEKAPKTKDAALEGQGIALSLSGNADKALPVLQAAVAANPAAWRAWNALGSAYDDRGQWTEANAAYERAVTASGGAAIVLNNRGYSRLLQHQRDLAVTDFVAALRRKPDLAEARTNLRLALAMGGDYDRAIAGGTASEQAALLNNAGFAAAMHGDYANAEQLLNRALALKSEYYAVASDNLKIVQALSARSEGRSKAAR</sequence>
<dbReference type="STRING" id="260084.SAMN02927928_2119"/>
<organism evidence="4 5">
    <name type="scientific">Asticcacaulis taihuensis</name>
    <dbReference type="NCBI Taxonomy" id="260084"/>
    <lineage>
        <taxon>Bacteria</taxon>
        <taxon>Pseudomonadati</taxon>
        <taxon>Pseudomonadota</taxon>
        <taxon>Alphaproteobacteria</taxon>
        <taxon>Caulobacterales</taxon>
        <taxon>Caulobacteraceae</taxon>
        <taxon>Asticcacaulis</taxon>
    </lineage>
</organism>